<name>A0ABQ5CV32_9ASTR</name>
<reference evidence="2" key="2">
    <citation type="submission" date="2022-01" db="EMBL/GenBank/DDBJ databases">
        <authorList>
            <person name="Yamashiro T."/>
            <person name="Shiraishi A."/>
            <person name="Satake H."/>
            <person name="Nakayama K."/>
        </authorList>
    </citation>
    <scope>NUCLEOTIDE SEQUENCE</scope>
</reference>
<feature type="chain" id="PRO_5045709687" description="Secreted protein" evidence="1">
    <location>
        <begin position="24"/>
        <end position="71"/>
    </location>
</feature>
<comment type="caution">
    <text evidence="2">The sequence shown here is derived from an EMBL/GenBank/DDBJ whole genome shotgun (WGS) entry which is preliminary data.</text>
</comment>
<evidence type="ECO:0000256" key="1">
    <source>
        <dbReference type="SAM" id="SignalP"/>
    </source>
</evidence>
<evidence type="ECO:0000313" key="2">
    <source>
        <dbReference type="EMBL" id="GJT29746.1"/>
    </source>
</evidence>
<gene>
    <name evidence="2" type="ORF">Tco_0910021</name>
</gene>
<evidence type="ECO:0008006" key="4">
    <source>
        <dbReference type="Google" id="ProtNLM"/>
    </source>
</evidence>
<evidence type="ECO:0000313" key="3">
    <source>
        <dbReference type="Proteomes" id="UP001151760"/>
    </source>
</evidence>
<keyword evidence="1" id="KW-0732">Signal</keyword>
<protein>
    <recommendedName>
        <fullName evidence="4">Secreted protein</fullName>
    </recommendedName>
</protein>
<reference evidence="2" key="1">
    <citation type="journal article" date="2022" name="Int. J. Mol. Sci.">
        <title>Draft Genome of Tanacetum Coccineum: Genomic Comparison of Closely Related Tanacetum-Family Plants.</title>
        <authorList>
            <person name="Yamashiro T."/>
            <person name="Shiraishi A."/>
            <person name="Nakayama K."/>
            <person name="Satake H."/>
        </authorList>
    </citation>
    <scope>NUCLEOTIDE SEQUENCE</scope>
</reference>
<organism evidence="2 3">
    <name type="scientific">Tanacetum coccineum</name>
    <dbReference type="NCBI Taxonomy" id="301880"/>
    <lineage>
        <taxon>Eukaryota</taxon>
        <taxon>Viridiplantae</taxon>
        <taxon>Streptophyta</taxon>
        <taxon>Embryophyta</taxon>
        <taxon>Tracheophyta</taxon>
        <taxon>Spermatophyta</taxon>
        <taxon>Magnoliopsida</taxon>
        <taxon>eudicotyledons</taxon>
        <taxon>Gunneridae</taxon>
        <taxon>Pentapetalae</taxon>
        <taxon>asterids</taxon>
        <taxon>campanulids</taxon>
        <taxon>Asterales</taxon>
        <taxon>Asteraceae</taxon>
        <taxon>Asteroideae</taxon>
        <taxon>Anthemideae</taxon>
        <taxon>Anthemidinae</taxon>
        <taxon>Tanacetum</taxon>
    </lineage>
</organism>
<accession>A0ABQ5CV32</accession>
<dbReference type="Proteomes" id="UP001151760">
    <property type="component" value="Unassembled WGS sequence"/>
</dbReference>
<sequence length="71" mass="7876">MLAMTLTMFYFSITKHAWAPAWAKKPESSVTNKDDTTPSTGHVKKLKSTDLVDMLSLTMTLSSKRTARKAA</sequence>
<keyword evidence="3" id="KW-1185">Reference proteome</keyword>
<feature type="signal peptide" evidence="1">
    <location>
        <begin position="1"/>
        <end position="23"/>
    </location>
</feature>
<proteinExistence type="predicted"/>
<dbReference type="EMBL" id="BQNB010014568">
    <property type="protein sequence ID" value="GJT29746.1"/>
    <property type="molecule type" value="Genomic_DNA"/>
</dbReference>